<evidence type="ECO:0000256" key="3">
    <source>
        <dbReference type="SAM" id="SignalP"/>
    </source>
</evidence>
<evidence type="ECO:0000259" key="4">
    <source>
        <dbReference type="Pfam" id="PF04536"/>
    </source>
</evidence>
<dbReference type="PANTHER" id="PTHR30373:SF2">
    <property type="entry name" value="UPF0603 PROTEIN YGCG"/>
    <property type="match status" value="1"/>
</dbReference>
<name>A0A1L8CV33_9THEO</name>
<comment type="caution">
    <text evidence="5">The sequence shown here is derived from an EMBL/GenBank/DDBJ whole genome shotgun (WGS) entry which is preliminary data.</text>
</comment>
<reference evidence="6" key="1">
    <citation type="submission" date="2016-12" db="EMBL/GenBank/DDBJ databases">
        <title>Draft Genome Sequences od Carboxydothermus pertinax and islandicus, Hydrogenogenic Carboxydotrophic Bacteria.</title>
        <authorList>
            <person name="Fukuyama Y."/>
            <person name="Ohmae K."/>
            <person name="Yoneda Y."/>
            <person name="Yoshida T."/>
            <person name="Sako Y."/>
        </authorList>
    </citation>
    <scope>NUCLEOTIDE SEQUENCE [LARGE SCALE GENOMIC DNA]</scope>
    <source>
        <strain evidence="6">Ug1</strain>
    </source>
</reference>
<dbReference type="InterPro" id="IPR007621">
    <property type="entry name" value="TPM_dom"/>
</dbReference>
<accession>A0A1L8CV33</accession>
<dbReference type="Proteomes" id="UP000187485">
    <property type="component" value="Unassembled WGS sequence"/>
</dbReference>
<evidence type="ECO:0000256" key="1">
    <source>
        <dbReference type="SAM" id="MobiDB-lite"/>
    </source>
</evidence>
<dbReference type="Gene3D" id="3.10.310.50">
    <property type="match status" value="1"/>
</dbReference>
<evidence type="ECO:0000313" key="6">
    <source>
        <dbReference type="Proteomes" id="UP000187485"/>
    </source>
</evidence>
<feature type="domain" description="TPM" evidence="4">
    <location>
        <begin position="34"/>
        <end position="157"/>
    </location>
</feature>
<keyword evidence="2" id="KW-1133">Transmembrane helix</keyword>
<feature type="region of interest" description="Disordered" evidence="1">
    <location>
        <begin position="239"/>
        <end position="260"/>
    </location>
</feature>
<organism evidence="5 6">
    <name type="scientific">Carboxydothermus pertinax</name>
    <dbReference type="NCBI Taxonomy" id="870242"/>
    <lineage>
        <taxon>Bacteria</taxon>
        <taxon>Bacillati</taxon>
        <taxon>Bacillota</taxon>
        <taxon>Clostridia</taxon>
        <taxon>Thermoanaerobacterales</taxon>
        <taxon>Thermoanaerobacteraceae</taxon>
        <taxon>Carboxydothermus</taxon>
    </lineage>
</organism>
<feature type="signal peptide" evidence="3">
    <location>
        <begin position="1"/>
        <end position="23"/>
    </location>
</feature>
<dbReference type="EMBL" id="BDJK01000019">
    <property type="protein sequence ID" value="GAV22762.1"/>
    <property type="molecule type" value="Genomic_DNA"/>
</dbReference>
<dbReference type="AlphaFoldDB" id="A0A1L8CV33"/>
<keyword evidence="2" id="KW-0472">Membrane</keyword>
<dbReference type="OrthoDB" id="9810918at2"/>
<feature type="compositionally biased region" description="Gly residues" evidence="1">
    <location>
        <begin position="247"/>
        <end position="260"/>
    </location>
</feature>
<sequence>MKTYKIFAGVVILLFLISGTALAIVPKPQKDIYVADYAGVLSAATREEILKVNRVLYAKSGAQIVVVTVNSLEGLPIEEYALAVLRQWGVGSSEKNNGVVILVAIQDRKARIEVGYGLEGAIPDGKAGRILRESMLPYFSQGDYDKGILLGFRRVVAEVAKEYGISPIELSKENPEAYQVKSGVSVEVIGAVFVTLIILFFIISALLRPRKYTYYGPHRGPDFDPPIFIPPGGPFGGGDNDFDDHFGGGSGGGGGASGGW</sequence>
<keyword evidence="3" id="KW-0732">Signal</keyword>
<keyword evidence="6" id="KW-1185">Reference proteome</keyword>
<proteinExistence type="predicted"/>
<feature type="transmembrane region" description="Helical" evidence="2">
    <location>
        <begin position="188"/>
        <end position="207"/>
    </location>
</feature>
<dbReference type="PANTHER" id="PTHR30373">
    <property type="entry name" value="UPF0603 PROTEIN YGCG"/>
    <property type="match status" value="1"/>
</dbReference>
<dbReference type="STRING" id="870242.cpu_12720"/>
<evidence type="ECO:0000256" key="2">
    <source>
        <dbReference type="SAM" id="Phobius"/>
    </source>
</evidence>
<dbReference type="RefSeq" id="WP_075859228.1">
    <property type="nucleotide sequence ID" value="NZ_BDJK01000019.1"/>
</dbReference>
<gene>
    <name evidence="5" type="ORF">cpu_12720</name>
</gene>
<protein>
    <recommendedName>
        <fullName evidence="4">TPM domain-containing protein</fullName>
    </recommendedName>
</protein>
<keyword evidence="2" id="KW-0812">Transmembrane</keyword>
<evidence type="ECO:0000313" key="5">
    <source>
        <dbReference type="EMBL" id="GAV22762.1"/>
    </source>
</evidence>
<feature type="chain" id="PRO_5012589265" description="TPM domain-containing protein" evidence="3">
    <location>
        <begin position="24"/>
        <end position="260"/>
    </location>
</feature>
<dbReference type="Pfam" id="PF04536">
    <property type="entry name" value="TPM_phosphatase"/>
    <property type="match status" value="1"/>
</dbReference>